<evidence type="ECO:0000259" key="4">
    <source>
        <dbReference type="Pfam" id="PF13499"/>
    </source>
</evidence>
<reference evidence="6" key="1">
    <citation type="submission" date="2015-06" db="EMBL/GenBank/DDBJ databases">
        <title>Expansion of signal transduction pathways in fungi by whole-genome duplication.</title>
        <authorList>
            <consortium name="DOE Joint Genome Institute"/>
            <person name="Corrochano L.M."/>
            <person name="Kuo A."/>
            <person name="Marcet-Houben M."/>
            <person name="Polaino S."/>
            <person name="Salamov A."/>
            <person name="Villalobos J.M."/>
            <person name="Alvarez M.I."/>
            <person name="Avalos J."/>
            <person name="Benito E.P."/>
            <person name="Benoit I."/>
            <person name="Burger G."/>
            <person name="Camino L.P."/>
            <person name="Canovas D."/>
            <person name="Cerda-Olmedo E."/>
            <person name="Cheng J.-F."/>
            <person name="Dominguez A."/>
            <person name="Elias M."/>
            <person name="Eslava A.P."/>
            <person name="Glaser F."/>
            <person name="Grimwood J."/>
            <person name="Gutierrez G."/>
            <person name="Heitman J."/>
            <person name="Henrissat B."/>
            <person name="Iturriaga E.A."/>
            <person name="Lang B.F."/>
            <person name="Lavin J.L."/>
            <person name="Lee S."/>
            <person name="Li W."/>
            <person name="Lindquist E."/>
            <person name="Lopez-Garcia S."/>
            <person name="Luque E.M."/>
            <person name="Marcos A.T."/>
            <person name="Martin J."/>
            <person name="McCluskey K."/>
            <person name="Medina H.R."/>
            <person name="Miralles-Duran A."/>
            <person name="Miyazaki A."/>
            <person name="Munoz-Torres E."/>
            <person name="Oguiza J.A."/>
            <person name="Ohm R."/>
            <person name="Olmedo M."/>
            <person name="Orejas M."/>
            <person name="Ortiz-Castellanos L."/>
            <person name="Pisabarro A.G."/>
            <person name="Rodriguez-Romero J."/>
            <person name="Ruiz-Herrera J."/>
            <person name="Ruiz-Vazquez R."/>
            <person name="Sanz C."/>
            <person name="Schackwitz W."/>
            <person name="Schmutz J."/>
            <person name="Shahriari M."/>
            <person name="Shelest E."/>
            <person name="Silva-Franco F."/>
            <person name="Soanes D."/>
            <person name="Syed K."/>
            <person name="Tagua V.G."/>
            <person name="Talbot N.J."/>
            <person name="Thon M."/>
            <person name="De vries R.P."/>
            <person name="Wiebenga A."/>
            <person name="Yadav J.S."/>
            <person name="Braun E.L."/>
            <person name="Baker S."/>
            <person name="Garre V."/>
            <person name="Horwitz B."/>
            <person name="Torres-Martinez S."/>
            <person name="Idnurm A."/>
            <person name="Herrera-Estrella A."/>
            <person name="Gabaldon T."/>
            <person name="Grigoriev I.V."/>
        </authorList>
    </citation>
    <scope>NUCLEOTIDE SEQUENCE [LARGE SCALE GENOMIC DNA]</scope>
    <source>
        <strain evidence="6">NRRL 1555(-)</strain>
    </source>
</reference>
<dbReference type="RefSeq" id="XP_018288412.1">
    <property type="nucleotide sequence ID" value="XM_018439454.1"/>
</dbReference>
<keyword evidence="1 3" id="KW-0732">Signal</keyword>
<feature type="domain" description="EF-hand" evidence="4">
    <location>
        <begin position="50"/>
        <end position="109"/>
    </location>
</feature>
<dbReference type="OrthoDB" id="289247at2759"/>
<feature type="chain" id="PRO_5007839916" description="EF-hand domain-containing protein" evidence="3">
    <location>
        <begin position="23"/>
        <end position="180"/>
    </location>
</feature>
<protein>
    <recommendedName>
        <fullName evidence="4">EF-hand domain-containing protein</fullName>
    </recommendedName>
</protein>
<dbReference type="VEuPathDB" id="FungiDB:PHYBLDRAFT_188114"/>
<dbReference type="Proteomes" id="UP000077315">
    <property type="component" value="Unassembled WGS sequence"/>
</dbReference>
<dbReference type="FunCoup" id="A0A162TQZ6">
    <property type="interactions" value="145"/>
</dbReference>
<dbReference type="InParanoid" id="A0A162TQZ6"/>
<evidence type="ECO:0000256" key="3">
    <source>
        <dbReference type="SAM" id="SignalP"/>
    </source>
</evidence>
<name>A0A162TQZ6_PHYB8</name>
<evidence type="ECO:0000313" key="5">
    <source>
        <dbReference type="EMBL" id="OAD70372.1"/>
    </source>
</evidence>
<dbReference type="AlphaFoldDB" id="A0A162TQZ6"/>
<feature type="signal peptide" evidence="3">
    <location>
        <begin position="1"/>
        <end position="22"/>
    </location>
</feature>
<feature type="region of interest" description="Disordered" evidence="2">
    <location>
        <begin position="132"/>
        <end position="180"/>
    </location>
</feature>
<keyword evidence="6" id="KW-1185">Reference proteome</keyword>
<gene>
    <name evidence="5" type="ORF">PHYBLDRAFT_188114</name>
</gene>
<dbReference type="Pfam" id="PF13499">
    <property type="entry name" value="EF-hand_7"/>
    <property type="match status" value="1"/>
</dbReference>
<dbReference type="GO" id="GO:0005793">
    <property type="term" value="C:endoplasmic reticulum-Golgi intermediate compartment"/>
    <property type="evidence" value="ECO:0007669"/>
    <property type="project" value="TreeGrafter"/>
</dbReference>
<dbReference type="InterPro" id="IPR040250">
    <property type="entry name" value="Nucleobindin"/>
</dbReference>
<dbReference type="PANTHER" id="PTHR19237">
    <property type="entry name" value="NUCLEOBINDIN"/>
    <property type="match status" value="1"/>
</dbReference>
<evidence type="ECO:0000313" key="6">
    <source>
        <dbReference type="Proteomes" id="UP000077315"/>
    </source>
</evidence>
<evidence type="ECO:0000256" key="1">
    <source>
        <dbReference type="ARBA" id="ARBA00022729"/>
    </source>
</evidence>
<sequence>MMIINTLSITTLLLCLATGSNASQGGNFATFEEEHLHDTHQIQSADEMSFFKIHDLNGDGFWDAHELRAMYGLERDIDPDAKHIRTIIDRVFEDLDKDLDGYVSMAEYMTTKLPNWTEEEKVADKMWKEEHPYQSTNENEQNDASQHVFKAEIEDDLPETHTPQWEDAVEEGHIPDKYRD</sequence>
<dbReference type="GeneID" id="29000360"/>
<proteinExistence type="predicted"/>
<dbReference type="GO" id="GO:0005509">
    <property type="term" value="F:calcium ion binding"/>
    <property type="evidence" value="ECO:0007669"/>
    <property type="project" value="InterPro"/>
</dbReference>
<dbReference type="Gene3D" id="1.10.238.10">
    <property type="entry name" value="EF-hand"/>
    <property type="match status" value="1"/>
</dbReference>
<dbReference type="PANTHER" id="PTHR19237:SF20">
    <property type="entry name" value="NUCLEOBINDIN 1"/>
    <property type="match status" value="1"/>
</dbReference>
<feature type="compositionally biased region" description="Basic and acidic residues" evidence="2">
    <location>
        <begin position="170"/>
        <end position="180"/>
    </location>
</feature>
<organism evidence="5 6">
    <name type="scientific">Phycomyces blakesleeanus (strain ATCC 8743b / DSM 1359 / FGSC 10004 / NBRC 33097 / NRRL 1555)</name>
    <dbReference type="NCBI Taxonomy" id="763407"/>
    <lineage>
        <taxon>Eukaryota</taxon>
        <taxon>Fungi</taxon>
        <taxon>Fungi incertae sedis</taxon>
        <taxon>Mucoromycota</taxon>
        <taxon>Mucoromycotina</taxon>
        <taxon>Mucoromycetes</taxon>
        <taxon>Mucorales</taxon>
        <taxon>Phycomycetaceae</taxon>
        <taxon>Phycomyces</taxon>
    </lineage>
</organism>
<dbReference type="InterPro" id="IPR011992">
    <property type="entry name" value="EF-hand-dom_pair"/>
</dbReference>
<evidence type="ECO:0000256" key="2">
    <source>
        <dbReference type="SAM" id="MobiDB-lite"/>
    </source>
</evidence>
<dbReference type="InterPro" id="IPR002048">
    <property type="entry name" value="EF_hand_dom"/>
</dbReference>
<dbReference type="GO" id="GO:0070062">
    <property type="term" value="C:extracellular exosome"/>
    <property type="evidence" value="ECO:0007669"/>
    <property type="project" value="TreeGrafter"/>
</dbReference>
<accession>A0A162TQZ6</accession>
<dbReference type="STRING" id="763407.A0A162TQZ6"/>
<dbReference type="SUPFAM" id="SSF47473">
    <property type="entry name" value="EF-hand"/>
    <property type="match status" value="1"/>
</dbReference>
<dbReference type="EMBL" id="KV440989">
    <property type="protein sequence ID" value="OAD70372.1"/>
    <property type="molecule type" value="Genomic_DNA"/>
</dbReference>
<feature type="compositionally biased region" description="Polar residues" evidence="2">
    <location>
        <begin position="133"/>
        <end position="145"/>
    </location>
</feature>